<evidence type="ECO:0000313" key="1">
    <source>
        <dbReference type="EMBL" id="KFB66281.1"/>
    </source>
</evidence>
<dbReference type="AlphaFoldDB" id="A0A084XUY7"/>
<dbReference type="STRING" id="1457154.CAPSK01_004442"/>
<dbReference type="Proteomes" id="UP000019812">
    <property type="component" value="Unassembled WGS sequence"/>
</dbReference>
<organism evidence="1 2">
    <name type="scientific">Candidatus Accumulibacter vicinus</name>
    <dbReference type="NCBI Taxonomy" id="2954382"/>
    <lineage>
        <taxon>Bacteria</taxon>
        <taxon>Pseudomonadati</taxon>
        <taxon>Pseudomonadota</taxon>
        <taxon>Betaproteobacteria</taxon>
        <taxon>Candidatus Accumulibacter</taxon>
    </lineage>
</organism>
<protein>
    <submittedName>
        <fullName evidence="1">Uncharacterized protein</fullName>
    </submittedName>
</protein>
<proteinExistence type="predicted"/>
<gene>
    <name evidence="1" type="ORF">CAPSK01_004442</name>
</gene>
<reference evidence="1 2" key="1">
    <citation type="submission" date="2014-07" db="EMBL/GenBank/DDBJ databases">
        <title>Expanding our view of genomic diversity in Candidatus Accumulibacter clades.</title>
        <authorList>
            <person name="Skennerton C.T."/>
            <person name="Barr J.J."/>
            <person name="Slater F.R."/>
            <person name="Bond P.L."/>
            <person name="Tyson G.W."/>
        </authorList>
    </citation>
    <scope>NUCLEOTIDE SEQUENCE [LARGE SCALE GENOMIC DNA]</scope>
    <source>
        <strain evidence="2">SK-01</strain>
    </source>
</reference>
<accession>A0A084XUY7</accession>
<comment type="caution">
    <text evidence="1">The sequence shown here is derived from an EMBL/GenBank/DDBJ whole genome shotgun (WGS) entry which is preliminary data.</text>
</comment>
<sequence length="85" mass="9113">MVQGDIVANAPTVDEHAIATVEVNQHEALLLGVALDCRMIAAHRIVTLGVVGDAGCRVAPKSDFGRLRDREGHFLVRLRAGQVSE</sequence>
<dbReference type="EMBL" id="JDSS02000045">
    <property type="protein sequence ID" value="KFB66281.1"/>
    <property type="molecule type" value="Genomic_DNA"/>
</dbReference>
<name>A0A084XUY7_9PROT</name>
<evidence type="ECO:0000313" key="2">
    <source>
        <dbReference type="Proteomes" id="UP000019812"/>
    </source>
</evidence>